<dbReference type="PROSITE" id="PS50006">
    <property type="entry name" value="FHA_DOMAIN"/>
    <property type="match status" value="1"/>
</dbReference>
<evidence type="ECO:0000313" key="3">
    <source>
        <dbReference type="EMBL" id="MBT0994626.1"/>
    </source>
</evidence>
<comment type="caution">
    <text evidence="3">The sequence shown here is derived from an EMBL/GenBank/DDBJ whole genome shotgun (WGS) entry which is preliminary data.</text>
</comment>
<feature type="chain" id="PRO_5047291059" description="FHA domain-containing protein" evidence="1">
    <location>
        <begin position="22"/>
        <end position="522"/>
    </location>
</feature>
<accession>A0ABS5TZU3</accession>
<dbReference type="Proteomes" id="UP000722125">
    <property type="component" value="Unassembled WGS sequence"/>
</dbReference>
<dbReference type="EMBL" id="JAHBOH010000001">
    <property type="protein sequence ID" value="MBT0994626.1"/>
    <property type="molecule type" value="Genomic_DNA"/>
</dbReference>
<dbReference type="Pfam" id="PF18986">
    <property type="entry name" value="DUF5719"/>
    <property type="match status" value="1"/>
</dbReference>
<keyword evidence="4" id="KW-1185">Reference proteome</keyword>
<keyword evidence="1" id="KW-0732">Signal</keyword>
<dbReference type="InterPro" id="IPR043777">
    <property type="entry name" value="DUF5719"/>
</dbReference>
<proteinExistence type="predicted"/>
<dbReference type="RefSeq" id="WP_214349904.1">
    <property type="nucleotide sequence ID" value="NZ_JAHBOH010000001.1"/>
</dbReference>
<sequence length="522" mass="51414">MSANVARFTRAASGVAVLALAAAVVVGSTGTTPPDAAASDVPGGGTLVQVPPSPTRLVCPGPLVLPEDDGGDDDFDPVPVDPVTSVVVAATSSGGAEVTTLDGTDEQATLGTGTDAATVAPADDPLVVLARPTDERAAVAAAGGSVVSRGDLRGLAAASCQVATTDAWLVGGSTELGATALLVLQNPGTTPAVVHLDVFGPTGQVDLDTEQYLVAPGSERVVVLGGLAPEQRRIAVHVTATGGRVAAHVQDSTLEGFTPTGTELVVPGAPAARRQVLPAVSLPATEVDGADAGVLRLLAPGGGAATARVRLLGPDGVQDLPGAEALELPPGTVTDVPLGGLPAGAYTFVVDADRPVVAGAMLLREGDPTEQDPTVPTSERGWIASVATSGGMVAVPDGAAGSLILGAVAAQDDLAADAEARVGATLRLVGTDGSTVARTHVEVRTGRTDRWTVADLAPAGAVVAGVQVVPDDADGAGGTWLATGLVAGVPQSDGTLLSVLVPAQQPDVADGVVVRQDPRLGS</sequence>
<feature type="signal peptide" evidence="1">
    <location>
        <begin position="1"/>
        <end position="21"/>
    </location>
</feature>
<dbReference type="InterPro" id="IPR000253">
    <property type="entry name" value="FHA_dom"/>
</dbReference>
<gene>
    <name evidence="3" type="ORF">KIN34_10035</name>
</gene>
<evidence type="ECO:0000259" key="2">
    <source>
        <dbReference type="PROSITE" id="PS50006"/>
    </source>
</evidence>
<name>A0ABS5TZU3_9CELL</name>
<organism evidence="3 4">
    <name type="scientific">Cellulomonas fulva</name>
    <dbReference type="NCBI Taxonomy" id="2835530"/>
    <lineage>
        <taxon>Bacteria</taxon>
        <taxon>Bacillati</taxon>
        <taxon>Actinomycetota</taxon>
        <taxon>Actinomycetes</taxon>
        <taxon>Micrococcales</taxon>
        <taxon>Cellulomonadaceae</taxon>
        <taxon>Cellulomonas</taxon>
    </lineage>
</organism>
<feature type="domain" description="FHA" evidence="2">
    <location>
        <begin position="403"/>
        <end position="468"/>
    </location>
</feature>
<protein>
    <recommendedName>
        <fullName evidence="2">FHA domain-containing protein</fullName>
    </recommendedName>
</protein>
<reference evidence="3 4" key="1">
    <citation type="submission" date="2021-05" db="EMBL/GenBank/DDBJ databases">
        <title>Description of Cellulomonas sp. DKR-3 sp. nov.</title>
        <authorList>
            <person name="Dahal R.H."/>
            <person name="Chaudhary D.K."/>
        </authorList>
    </citation>
    <scope>NUCLEOTIDE SEQUENCE [LARGE SCALE GENOMIC DNA]</scope>
    <source>
        <strain evidence="3 4">DKR-3</strain>
    </source>
</reference>
<evidence type="ECO:0000256" key="1">
    <source>
        <dbReference type="SAM" id="SignalP"/>
    </source>
</evidence>
<evidence type="ECO:0000313" key="4">
    <source>
        <dbReference type="Proteomes" id="UP000722125"/>
    </source>
</evidence>